<accession>A0A7J6X6L6</accession>
<organism evidence="6 7">
    <name type="scientific">Thalictrum thalictroides</name>
    <name type="common">Rue-anemone</name>
    <name type="synonym">Anemone thalictroides</name>
    <dbReference type="NCBI Taxonomy" id="46969"/>
    <lineage>
        <taxon>Eukaryota</taxon>
        <taxon>Viridiplantae</taxon>
        <taxon>Streptophyta</taxon>
        <taxon>Embryophyta</taxon>
        <taxon>Tracheophyta</taxon>
        <taxon>Spermatophyta</taxon>
        <taxon>Magnoliopsida</taxon>
        <taxon>Ranunculales</taxon>
        <taxon>Ranunculaceae</taxon>
        <taxon>Thalictroideae</taxon>
        <taxon>Thalictrum</taxon>
    </lineage>
</organism>
<evidence type="ECO:0000259" key="5">
    <source>
        <dbReference type="PROSITE" id="PS50135"/>
    </source>
</evidence>
<reference evidence="6 7" key="1">
    <citation type="submission" date="2020-06" db="EMBL/GenBank/DDBJ databases">
        <title>Transcriptomic and genomic resources for Thalictrum thalictroides and T. hernandezii: Facilitating candidate gene discovery in an emerging model plant lineage.</title>
        <authorList>
            <person name="Arias T."/>
            <person name="Riano-Pachon D.M."/>
            <person name="Di Stilio V.S."/>
        </authorList>
    </citation>
    <scope>NUCLEOTIDE SEQUENCE [LARGE SCALE GENOMIC DNA]</scope>
    <source>
        <strain evidence="7">cv. WT478/WT964</strain>
        <tissue evidence="6">Leaves</tissue>
    </source>
</reference>
<dbReference type="Gene3D" id="3.80.10.10">
    <property type="entry name" value="Ribonuclease Inhibitor"/>
    <property type="match status" value="1"/>
</dbReference>
<evidence type="ECO:0000256" key="1">
    <source>
        <dbReference type="ARBA" id="ARBA00022723"/>
    </source>
</evidence>
<gene>
    <name evidence="6" type="ORF">FRX31_005012</name>
</gene>
<protein>
    <recommendedName>
        <fullName evidence="5">ZZ-type domain-containing protein</fullName>
    </recommendedName>
</protein>
<dbReference type="CDD" id="cd02338">
    <property type="entry name" value="ZZ_PCMF_like"/>
    <property type="match status" value="1"/>
</dbReference>
<dbReference type="PANTHER" id="PTHR15898">
    <property type="entry name" value="BIFUNCTIONAL APOPTOSIS REGULATOR"/>
    <property type="match status" value="1"/>
</dbReference>
<evidence type="ECO:0000313" key="7">
    <source>
        <dbReference type="Proteomes" id="UP000554482"/>
    </source>
</evidence>
<dbReference type="GO" id="GO:0043161">
    <property type="term" value="P:proteasome-mediated ubiquitin-dependent protein catabolic process"/>
    <property type="evidence" value="ECO:0007669"/>
    <property type="project" value="TreeGrafter"/>
</dbReference>
<dbReference type="EMBL" id="JABWDY010004124">
    <property type="protein sequence ID" value="KAF5205401.1"/>
    <property type="molecule type" value="Genomic_DNA"/>
</dbReference>
<name>A0A7J6X6L6_THATH</name>
<dbReference type="SUPFAM" id="SSF57850">
    <property type="entry name" value="RING/U-box"/>
    <property type="match status" value="1"/>
</dbReference>
<keyword evidence="3" id="KW-0862">Zinc</keyword>
<dbReference type="Gene3D" id="3.30.60.90">
    <property type="match status" value="1"/>
</dbReference>
<dbReference type="GO" id="GO:0061630">
    <property type="term" value="F:ubiquitin protein ligase activity"/>
    <property type="evidence" value="ECO:0007669"/>
    <property type="project" value="TreeGrafter"/>
</dbReference>
<dbReference type="AlphaFoldDB" id="A0A7J6X6L6"/>
<dbReference type="SUPFAM" id="SSF52047">
    <property type="entry name" value="RNI-like"/>
    <property type="match status" value="1"/>
</dbReference>
<evidence type="ECO:0000256" key="3">
    <source>
        <dbReference type="ARBA" id="ARBA00022833"/>
    </source>
</evidence>
<comment type="caution">
    <text evidence="6">The sequence shown here is derived from an EMBL/GenBank/DDBJ whole genome shotgun (WGS) entry which is preliminary data.</text>
</comment>
<evidence type="ECO:0000313" key="6">
    <source>
        <dbReference type="EMBL" id="KAF5205401.1"/>
    </source>
</evidence>
<dbReference type="OrthoDB" id="2973320at2759"/>
<dbReference type="SMART" id="SM00291">
    <property type="entry name" value="ZnF_ZZ"/>
    <property type="match status" value="1"/>
</dbReference>
<sequence>MEDCEAWELPILNGVDFFPNLIQLEVSIFGGVLPALGKLKSLENLVLVGMQGLKHLFDELFGIPTTASDIVVYPALKSLDWGFMRSWEEKAVFMRKEGEEEEGCNTYNGITIMPRLSKLHIVYCLELKVIPFYMFSHELKDLRILDCPQLIGLQPSLPPLLEKLTLVKDVGVLKTSLPLLLHNNNYPNLHCFEIYESSQSSLPQGFNQLTSIRQLKFQDCEVLNFGPDDLKHLTMLEELKIIDCPILAERFIGGGEISSSSSHIYNISIEPDPINVHTGIQCDNCKMDPIVGKRYKCKDCYDEGVVSDGNGFDLCEKCYNTPSKHTYLVNQHHRKGHTFELIANRGDIPVPVHPDDASEEAKGGLVVAKSADIEEKIKLAQV</sequence>
<dbReference type="PANTHER" id="PTHR15898:SF13">
    <property type="entry name" value="BIFUNCTIONAL APOPTOSIS REGULATOR"/>
    <property type="match status" value="1"/>
</dbReference>
<evidence type="ECO:0000256" key="2">
    <source>
        <dbReference type="ARBA" id="ARBA00022771"/>
    </source>
</evidence>
<dbReference type="InterPro" id="IPR000433">
    <property type="entry name" value="Znf_ZZ"/>
</dbReference>
<dbReference type="Proteomes" id="UP000554482">
    <property type="component" value="Unassembled WGS sequence"/>
</dbReference>
<proteinExistence type="predicted"/>
<dbReference type="GO" id="GO:0008270">
    <property type="term" value="F:zinc ion binding"/>
    <property type="evidence" value="ECO:0007669"/>
    <property type="project" value="UniProtKB-KW"/>
</dbReference>
<keyword evidence="7" id="KW-1185">Reference proteome</keyword>
<dbReference type="InterPro" id="IPR043145">
    <property type="entry name" value="Znf_ZZ_sf"/>
</dbReference>
<keyword evidence="2 4" id="KW-0863">Zinc-finger</keyword>
<dbReference type="InterPro" id="IPR032675">
    <property type="entry name" value="LRR_dom_sf"/>
</dbReference>
<dbReference type="Pfam" id="PF00569">
    <property type="entry name" value="ZZ"/>
    <property type="match status" value="1"/>
</dbReference>
<keyword evidence="1" id="KW-0479">Metal-binding</keyword>
<dbReference type="PROSITE" id="PS50135">
    <property type="entry name" value="ZF_ZZ_2"/>
    <property type="match status" value="1"/>
</dbReference>
<evidence type="ECO:0000256" key="4">
    <source>
        <dbReference type="PROSITE-ProRule" id="PRU00228"/>
    </source>
</evidence>
<feature type="domain" description="ZZ-type" evidence="5">
    <location>
        <begin position="277"/>
        <end position="347"/>
    </location>
</feature>